<dbReference type="CDD" id="cd01076">
    <property type="entry name" value="NAD_bind_1_Glu_DH"/>
    <property type="match status" value="1"/>
</dbReference>
<organism evidence="9 10">
    <name type="scientific">Sorangium cellulosum</name>
    <name type="common">Polyangium cellulosum</name>
    <dbReference type="NCBI Taxonomy" id="56"/>
    <lineage>
        <taxon>Bacteria</taxon>
        <taxon>Pseudomonadati</taxon>
        <taxon>Myxococcota</taxon>
        <taxon>Polyangia</taxon>
        <taxon>Polyangiales</taxon>
        <taxon>Polyangiaceae</taxon>
        <taxon>Sorangium</taxon>
    </lineage>
</organism>
<reference evidence="9 10" key="1">
    <citation type="submission" date="2015-09" db="EMBL/GenBank/DDBJ databases">
        <title>Sorangium comparison.</title>
        <authorList>
            <person name="Zaburannyi N."/>
            <person name="Bunk B."/>
            <person name="Overmann J."/>
            <person name="Mueller R."/>
        </authorList>
    </citation>
    <scope>NUCLEOTIDE SEQUENCE [LARGE SCALE GENOMIC DNA]</scope>
    <source>
        <strain evidence="9 10">So ce836</strain>
    </source>
</reference>
<dbReference type="PANTHER" id="PTHR11606">
    <property type="entry name" value="GLUTAMATE DEHYDROGENASE"/>
    <property type="match status" value="1"/>
</dbReference>
<evidence type="ECO:0000313" key="9">
    <source>
        <dbReference type="EMBL" id="AUX35602.1"/>
    </source>
</evidence>
<dbReference type="SUPFAM" id="SSF53223">
    <property type="entry name" value="Aminoacid dehydrogenase-like, N-terminal domain"/>
    <property type="match status" value="1"/>
</dbReference>
<dbReference type="PROSITE" id="PS00074">
    <property type="entry name" value="GLFV_DEHYDROGENASE"/>
    <property type="match status" value="1"/>
</dbReference>
<evidence type="ECO:0000256" key="5">
    <source>
        <dbReference type="PIRSR" id="PIRSR000185-2"/>
    </source>
</evidence>
<evidence type="ECO:0000313" key="10">
    <source>
        <dbReference type="Proteomes" id="UP000295497"/>
    </source>
</evidence>
<dbReference type="GO" id="GO:0006538">
    <property type="term" value="P:L-glutamate catabolic process"/>
    <property type="evidence" value="ECO:0007669"/>
    <property type="project" value="TreeGrafter"/>
</dbReference>
<feature type="domain" description="Glutamate/phenylalanine/leucine/valine/L-tryptophan dehydrogenase C-terminal" evidence="8">
    <location>
        <begin position="208"/>
        <end position="438"/>
    </location>
</feature>
<evidence type="ECO:0000256" key="6">
    <source>
        <dbReference type="PIRSR" id="PIRSR000185-3"/>
    </source>
</evidence>
<dbReference type="InterPro" id="IPR036291">
    <property type="entry name" value="NAD(P)-bd_dom_sf"/>
</dbReference>
<dbReference type="RefSeq" id="WP_129578592.1">
    <property type="nucleotide sequence ID" value="NZ_CP012672.1"/>
</dbReference>
<evidence type="ECO:0000256" key="2">
    <source>
        <dbReference type="ARBA" id="ARBA00023002"/>
    </source>
</evidence>
<dbReference type="Pfam" id="PF02812">
    <property type="entry name" value="ELFV_dehydrog_N"/>
    <property type="match status" value="1"/>
</dbReference>
<feature type="site" description="Important for catalysis" evidence="6">
    <location>
        <position position="167"/>
    </location>
</feature>
<gene>
    <name evidence="9" type="primary">gdhA</name>
    <name evidence="9" type="ORF">SOCE836_077970</name>
</gene>
<accession>A0A4V0NH66</accession>
<protein>
    <recommendedName>
        <fullName evidence="3">Glutamate dehydrogenase</fullName>
    </recommendedName>
</protein>
<evidence type="ECO:0000256" key="4">
    <source>
        <dbReference type="PIRSR" id="PIRSR000185-1"/>
    </source>
</evidence>
<keyword evidence="2 3" id="KW-0560">Oxidoreductase</keyword>
<feature type="binding site" evidence="5">
    <location>
        <position position="374"/>
    </location>
    <ligand>
        <name>substrate</name>
    </ligand>
</feature>
<dbReference type="SUPFAM" id="SSF51735">
    <property type="entry name" value="NAD(P)-binding Rossmann-fold domains"/>
    <property type="match status" value="1"/>
</dbReference>
<dbReference type="InterPro" id="IPR006097">
    <property type="entry name" value="Glu/Leu/Phe/Val/Trp_DH_dimer"/>
</dbReference>
<dbReference type="GO" id="GO:0000166">
    <property type="term" value="F:nucleotide binding"/>
    <property type="evidence" value="ECO:0007669"/>
    <property type="project" value="UniProtKB-KW"/>
</dbReference>
<dbReference type="Gene3D" id="3.40.50.10860">
    <property type="entry name" value="Leucine Dehydrogenase, chain A, domain 1"/>
    <property type="match status" value="1"/>
</dbReference>
<dbReference type="InterPro" id="IPR006096">
    <property type="entry name" value="Glu/Leu/Phe/Val/Trp_DH_C"/>
</dbReference>
<evidence type="ECO:0000256" key="3">
    <source>
        <dbReference type="PIRNR" id="PIRNR000185"/>
    </source>
</evidence>
<dbReference type="InterPro" id="IPR033922">
    <property type="entry name" value="NAD_bind_Glu_DH"/>
</dbReference>
<dbReference type="PRINTS" id="PR00082">
    <property type="entry name" value="GLFDHDRGNASE"/>
</dbReference>
<feature type="active site" description="Proton donor" evidence="4">
    <location>
        <position position="127"/>
    </location>
</feature>
<dbReference type="EMBL" id="CP012672">
    <property type="protein sequence ID" value="AUX35602.1"/>
    <property type="molecule type" value="Genomic_DNA"/>
</dbReference>
<dbReference type="SMART" id="SM00839">
    <property type="entry name" value="ELFV_dehydrog"/>
    <property type="match status" value="1"/>
</dbReference>
<dbReference type="AlphaFoldDB" id="A0A4V0NH66"/>
<dbReference type="InterPro" id="IPR006095">
    <property type="entry name" value="Glu/Leu/Phe/Val/Trp_DH"/>
</dbReference>
<evidence type="ECO:0000256" key="7">
    <source>
        <dbReference type="RuleBase" id="RU004417"/>
    </source>
</evidence>
<sequence length="441" mass="48315">MEDQVGTKITTPPVSGAAAPGHKHKYEFFKVVQGYLDEAARLIELPGYITTILSQPKNEIIVNFPVRMDDGSIRLFKGYRIQHNNLLGPFKGGIRYHETVSLDDLKALAAMMTWKCALMNLPLGGGKGGIKFNPNEVSRAELQRITRRFFHALGSNIGPETDIPAPDVGTDAKTMAWAMDTYMNTVGQLFKQAVKGVVTGKPVASGGTYGREKATGQGVVHCITEWAEDNDVNLGGATLLVQGFGNVGSNTAVLLSKLGASTVAVGDHTGYLYNPEGFNPHKLQDYVKKHRSIAGYPAGKPISREEFFRLKADIFIPAALENQVGVEEASWLQVRLVAEGANGPCTPEGEKVLLERGIDILPDVLANSGGVTVSYYEWVQNKRSETWTLEEVDARLEKAMKRAYREVTEMARQKKCTLRLAAYAVALQRLAAVYGEREIFP</sequence>
<dbReference type="PANTHER" id="PTHR11606:SF13">
    <property type="entry name" value="GLUTAMATE DEHYDROGENASE 1, MITOCHONDRIAL"/>
    <property type="match status" value="1"/>
</dbReference>
<keyword evidence="5" id="KW-0547">Nucleotide-binding</keyword>
<dbReference type="Gene3D" id="3.40.50.720">
    <property type="entry name" value="NAD(P)-binding Rossmann-like Domain"/>
    <property type="match status" value="1"/>
</dbReference>
<evidence type="ECO:0000256" key="1">
    <source>
        <dbReference type="ARBA" id="ARBA00006382"/>
    </source>
</evidence>
<feature type="binding site" evidence="5">
    <location>
        <position position="246"/>
    </location>
    <ligand>
        <name>NAD(+)</name>
        <dbReference type="ChEBI" id="CHEBI:57540"/>
    </ligand>
</feature>
<dbReference type="InterPro" id="IPR014362">
    <property type="entry name" value="Glu_DH"/>
</dbReference>
<name>A0A4V0NH66_SORCE</name>
<evidence type="ECO:0000259" key="8">
    <source>
        <dbReference type="SMART" id="SM00839"/>
    </source>
</evidence>
<feature type="binding site" evidence="5">
    <location>
        <position position="115"/>
    </location>
    <ligand>
        <name>substrate</name>
    </ligand>
</feature>
<keyword evidence="5" id="KW-0520">NAD</keyword>
<dbReference type="Proteomes" id="UP000295497">
    <property type="component" value="Chromosome"/>
</dbReference>
<feature type="binding site" evidence="5">
    <location>
        <position position="91"/>
    </location>
    <ligand>
        <name>substrate</name>
    </ligand>
</feature>
<dbReference type="GO" id="GO:0004352">
    <property type="term" value="F:glutamate dehydrogenase (NAD+) activity"/>
    <property type="evidence" value="ECO:0007669"/>
    <property type="project" value="TreeGrafter"/>
</dbReference>
<comment type="similarity">
    <text evidence="1 3 7">Belongs to the Glu/Leu/Phe/Val dehydrogenases family.</text>
</comment>
<feature type="binding site" evidence="5">
    <location>
        <position position="215"/>
    </location>
    <ligand>
        <name>NAD(+)</name>
        <dbReference type="ChEBI" id="CHEBI:57540"/>
    </ligand>
</feature>
<dbReference type="InterPro" id="IPR033524">
    <property type="entry name" value="Glu/Leu/Phe/Val_DH_AS"/>
</dbReference>
<proteinExistence type="inferred from homology"/>
<dbReference type="InterPro" id="IPR046346">
    <property type="entry name" value="Aminoacid_DH-like_N_sf"/>
</dbReference>
<dbReference type="Pfam" id="PF00208">
    <property type="entry name" value="ELFV_dehydrog"/>
    <property type="match status" value="1"/>
</dbReference>
<dbReference type="PIRSF" id="PIRSF000185">
    <property type="entry name" value="Glu_DH"/>
    <property type="match status" value="1"/>
</dbReference>